<dbReference type="AlphaFoldDB" id="A0A430LTY5"/>
<reference evidence="1 2" key="1">
    <citation type="submission" date="2017-06" db="EMBL/GenBank/DDBJ databases">
        <title>Comparative genomic analysis of Ambrosia Fusariam Clade fungi.</title>
        <authorList>
            <person name="Stajich J.E."/>
            <person name="Carrillo J."/>
            <person name="Kijimoto T."/>
            <person name="Eskalen A."/>
            <person name="O'Donnell K."/>
            <person name="Kasson M."/>
        </authorList>
    </citation>
    <scope>NUCLEOTIDE SEQUENCE [LARGE SCALE GENOMIC DNA]</scope>
    <source>
        <strain evidence="1 2">UCR1854</strain>
    </source>
</reference>
<dbReference type="GO" id="GO:0016829">
    <property type="term" value="F:lyase activity"/>
    <property type="evidence" value="ECO:0007669"/>
    <property type="project" value="InterPro"/>
</dbReference>
<proteinExistence type="predicted"/>
<sequence length="168" mass="18774">MAGEFSGKVALVTQVRAFEEYSSKPSFSQEAIVIDFATTPEYVRSVLPPGLEPGDTPAGHILMSTMESKLCGAFDCTIASLDVKFRGKPGTFILEIIISNDLPVTWDREVWGEAKNTDTCRPWRSGDWRYAYAVRDGVRLIEVQAKFGEDLPPRVRDAINFEIKAYPH</sequence>
<dbReference type="InterPro" id="IPR023375">
    <property type="entry name" value="ADC_dom_sf"/>
</dbReference>
<gene>
    <name evidence="1" type="ORF">BHE90_006389</name>
</gene>
<dbReference type="SUPFAM" id="SSF160104">
    <property type="entry name" value="Acetoacetate decarboxylase-like"/>
    <property type="match status" value="1"/>
</dbReference>
<dbReference type="InterPro" id="IPR010451">
    <property type="entry name" value="Acetoacetate_decarboxylase"/>
</dbReference>
<accession>A0A430LTY5</accession>
<dbReference type="EMBL" id="MIKF01000080">
    <property type="protein sequence ID" value="RTE79160.1"/>
    <property type="molecule type" value="Genomic_DNA"/>
</dbReference>
<organism evidence="1 2">
    <name type="scientific">Fusarium euwallaceae</name>
    <dbReference type="NCBI Taxonomy" id="1147111"/>
    <lineage>
        <taxon>Eukaryota</taxon>
        <taxon>Fungi</taxon>
        <taxon>Dikarya</taxon>
        <taxon>Ascomycota</taxon>
        <taxon>Pezizomycotina</taxon>
        <taxon>Sordariomycetes</taxon>
        <taxon>Hypocreomycetidae</taxon>
        <taxon>Hypocreales</taxon>
        <taxon>Nectriaceae</taxon>
        <taxon>Fusarium</taxon>
        <taxon>Fusarium solani species complex</taxon>
    </lineage>
</organism>
<protein>
    <submittedName>
        <fullName evidence="1">Uncharacterized protein</fullName>
    </submittedName>
</protein>
<name>A0A430LTY5_9HYPO</name>
<dbReference type="Pfam" id="PF06314">
    <property type="entry name" value="ADC"/>
    <property type="match status" value="1"/>
</dbReference>
<keyword evidence="2" id="KW-1185">Reference proteome</keyword>
<evidence type="ECO:0000313" key="1">
    <source>
        <dbReference type="EMBL" id="RTE79160.1"/>
    </source>
</evidence>
<evidence type="ECO:0000313" key="2">
    <source>
        <dbReference type="Proteomes" id="UP000287124"/>
    </source>
</evidence>
<dbReference type="Proteomes" id="UP000287124">
    <property type="component" value="Unassembled WGS sequence"/>
</dbReference>
<comment type="caution">
    <text evidence="1">The sequence shown here is derived from an EMBL/GenBank/DDBJ whole genome shotgun (WGS) entry which is preliminary data.</text>
</comment>
<dbReference type="Gene3D" id="2.40.400.10">
    <property type="entry name" value="Acetoacetate decarboxylase-like"/>
    <property type="match status" value="1"/>
</dbReference>